<feature type="coiled-coil region" evidence="1">
    <location>
        <begin position="116"/>
        <end position="193"/>
    </location>
</feature>
<feature type="region of interest" description="Disordered" evidence="2">
    <location>
        <begin position="529"/>
        <end position="549"/>
    </location>
</feature>
<gene>
    <name evidence="3" type="ORF">C1SCF055_LOCUS31012</name>
</gene>
<keyword evidence="1" id="KW-0175">Coiled coil</keyword>
<feature type="compositionally biased region" description="Acidic residues" evidence="2">
    <location>
        <begin position="206"/>
        <end position="215"/>
    </location>
</feature>
<evidence type="ECO:0000313" key="3">
    <source>
        <dbReference type="EMBL" id="CAI4005274.1"/>
    </source>
</evidence>
<feature type="compositionally biased region" description="Polar residues" evidence="2">
    <location>
        <begin position="63"/>
        <end position="73"/>
    </location>
</feature>
<protein>
    <submittedName>
        <fullName evidence="3">Uncharacterized protein</fullName>
    </submittedName>
</protein>
<dbReference type="EMBL" id="CAMXCT010003591">
    <property type="protein sequence ID" value="CAI4005274.1"/>
    <property type="molecule type" value="Genomic_DNA"/>
</dbReference>
<organism evidence="3">
    <name type="scientific">Cladocopium goreaui</name>
    <dbReference type="NCBI Taxonomy" id="2562237"/>
    <lineage>
        <taxon>Eukaryota</taxon>
        <taxon>Sar</taxon>
        <taxon>Alveolata</taxon>
        <taxon>Dinophyceae</taxon>
        <taxon>Suessiales</taxon>
        <taxon>Symbiodiniaceae</taxon>
        <taxon>Cladocopium</taxon>
    </lineage>
</organism>
<feature type="compositionally biased region" description="Basic residues" evidence="2">
    <location>
        <begin position="530"/>
        <end position="539"/>
    </location>
</feature>
<evidence type="ECO:0000313" key="4">
    <source>
        <dbReference type="EMBL" id="CAL4792586.1"/>
    </source>
</evidence>
<reference evidence="3" key="1">
    <citation type="submission" date="2022-10" db="EMBL/GenBank/DDBJ databases">
        <authorList>
            <person name="Chen Y."/>
            <person name="Dougan E. K."/>
            <person name="Chan C."/>
            <person name="Rhodes N."/>
            <person name="Thang M."/>
        </authorList>
    </citation>
    <scope>NUCLEOTIDE SEQUENCE</scope>
</reference>
<accession>A0A9P1G9M6</accession>
<keyword evidence="5" id="KW-1185">Reference proteome</keyword>
<feature type="compositionally biased region" description="Low complexity" evidence="2">
    <location>
        <begin position="1008"/>
        <end position="1028"/>
    </location>
</feature>
<evidence type="ECO:0000313" key="5">
    <source>
        <dbReference type="Proteomes" id="UP001152797"/>
    </source>
</evidence>
<comment type="caution">
    <text evidence="3">The sequence shown here is derived from an EMBL/GenBank/DDBJ whole genome shotgun (WGS) entry which is preliminary data.</text>
</comment>
<dbReference type="AlphaFoldDB" id="A0A9P1G9M6"/>
<reference evidence="4 5" key="2">
    <citation type="submission" date="2024-05" db="EMBL/GenBank/DDBJ databases">
        <authorList>
            <person name="Chen Y."/>
            <person name="Shah S."/>
            <person name="Dougan E. K."/>
            <person name="Thang M."/>
            <person name="Chan C."/>
        </authorList>
    </citation>
    <scope>NUCLEOTIDE SEQUENCE [LARGE SCALE GENOMIC DNA]</scope>
</reference>
<feature type="region of interest" description="Disordered" evidence="2">
    <location>
        <begin position="196"/>
        <end position="215"/>
    </location>
</feature>
<sequence length="1028" mass="116880">MEVQALLESSQWKASALSTLWRPLEQDAGSELHAARAGSVAQTEESWTISACEKRAPEEASTKETPSASSVLATAQAEMVKEIREAYTDEKDMPASVRRMVEKHDPNSGRQLTASMNKTTKDLEKARDSLQRLSDAKAKHRSKWMNHMKSLMETLSKQVEAFEDQQRSYNDKIKTAQKDITITRRELRRLTAQAAADHSAEVVEPTLDEEDQTDSAVDVEEDELRTQVYDLLSKCLKKADKATVVEINSDEEHMDTSAERANKRPLTIGNGGDCLRKDHREPAYFTAKDAGNFVEAYDYQQDGCAASRDCSYTPWPLHPRAYNDDVCVYPFMAIHNAHVLAHQCGSLDDEPVQHADEDSWISCFAPLPAWDFLTWSQTLTEAWQGILRPQQAVSFFVVEPEPPIAEWENHHAQLILVQAPQHFERAVLFSSVYHAHQQVAFQRIARFFLSELHLQECIDNAEVSRQVRHRPIQAFYGWRPILSPPQPRTAVVDGAAVVLHVRQAPETLGQFERYPFDFLWQEDEYVPQHTSHRTRSRSPRRQDSASDDDVSFLAHQPIQTRPAPALADLPEVAREAHMLTEDEDEETDSSASASTYDSDEHRVRHVIGLARHEIQYIYMVNYRPADLYAAGTYVALVLRANDLDTGDTRRMVLVDIVFHEHNAADTTTHRYATLVRKDMTRRLLLEDLKLQAYCKQVKQQCIVRINGKLLPLSNHLLFDMHHADYIRIDLPPHAKRSLSSKAIARCLRDGLSMAEAQRLFDQAIRDPASATAFCQQLHNPIWNLDPHQSADHLARNAYHALQQITPKIHRWRRKHHVDESTWALVEEKKMLCRQFKALRKARSNTILQVMFSAWRSQTQDVPHHLYTAPATWMKMIDHAIATTTTQMQTAAKRASEAIRKADTQYYLSLAEHAGHAYTHEGLTAVWKQIKAVLPRNKLKQTQARHEMSDSLLHHFAELEAGTISNQAKSRQSCIDRNNKDLAAGPPSRQLMLEDLPTLVEIEDLYAASPPKRSPPTSTTSSSNPSYGA</sequence>
<dbReference type="EMBL" id="CAMXCT030003591">
    <property type="protein sequence ID" value="CAL4792586.1"/>
    <property type="molecule type" value="Genomic_DNA"/>
</dbReference>
<evidence type="ECO:0000256" key="2">
    <source>
        <dbReference type="SAM" id="MobiDB-lite"/>
    </source>
</evidence>
<feature type="region of interest" description="Disordered" evidence="2">
    <location>
        <begin position="54"/>
        <end position="73"/>
    </location>
</feature>
<evidence type="ECO:0000256" key="1">
    <source>
        <dbReference type="SAM" id="Coils"/>
    </source>
</evidence>
<feature type="region of interest" description="Disordered" evidence="2">
    <location>
        <begin position="1003"/>
        <end position="1028"/>
    </location>
</feature>
<dbReference type="Proteomes" id="UP001152797">
    <property type="component" value="Unassembled WGS sequence"/>
</dbReference>
<proteinExistence type="predicted"/>
<dbReference type="EMBL" id="CAMXCT020003591">
    <property type="protein sequence ID" value="CAL1158649.1"/>
    <property type="molecule type" value="Genomic_DNA"/>
</dbReference>
<name>A0A9P1G9M6_9DINO</name>